<dbReference type="CDD" id="cd21936">
    <property type="entry name" value="ZIP_TSC22D"/>
    <property type="match status" value="1"/>
</dbReference>
<dbReference type="Proteomes" id="UP000492821">
    <property type="component" value="Unassembled WGS sequence"/>
</dbReference>
<evidence type="ECO:0000313" key="2">
    <source>
        <dbReference type="Proteomes" id="UP000492821"/>
    </source>
</evidence>
<sequence>MYTEAEFRFYQTFPPGVHYHTNHHSLCFLFIQDLCQPSPFQRCDGYPIATTKLLTLRFWHSVSNFVGRLCGPTCENSNDPRRKMTLPPHMMVNDATPIETNLTDATKRLAASTEGRFTIIDEQSKESDSFDDDTDTDTEGTRVFSRSFVTTTSTAPLTVDFPAQCPTSLPPPNFLPVPARMAAANRFRITRSDTNPAVCLQLKPDKPEPRVPTPVKAPSGPPVQGPALPERRFKRGRWTCVEWGPDEKKKNPPIVNNNVSVPASPFITHTPASNSNSNTTTHSDASTKRHLIHEQAFFSFENQFPDENDRENVLPNFTKEPEQMEESTDLPSPDPKLLSTQRRARFFATSPDFLSTSGRVTPLEMQLHGLERSLSSGHGPGLVLPPSVNPMYMGRGGSVPPIERSVGNASSSQIVAIDSKIEQAMDLVKTHLMFAVREEVDLLRGKIVELETAVYKLEAENSILREHVPNEVLQNLNGTPTNAGNPTQGSSIVAAQ</sequence>
<dbReference type="SUPFAM" id="SSF58026">
    <property type="entry name" value="Delta-sleep-inducing peptide immunoreactive peptide"/>
    <property type="match status" value="1"/>
</dbReference>
<keyword evidence="2" id="KW-1185">Reference proteome</keyword>
<dbReference type="InterPro" id="IPR000580">
    <property type="entry name" value="TSC22/Bun"/>
</dbReference>
<dbReference type="AlphaFoldDB" id="A0A7E4UTR6"/>
<protein>
    <submittedName>
        <fullName evidence="3">TSC22 domain family protein 1</fullName>
    </submittedName>
</protein>
<accession>A0A7E4UTR6</accession>
<feature type="region of interest" description="Disordered" evidence="1">
    <location>
        <begin position="474"/>
        <end position="496"/>
    </location>
</feature>
<feature type="region of interest" description="Disordered" evidence="1">
    <location>
        <begin position="202"/>
        <end position="229"/>
    </location>
</feature>
<dbReference type="Pfam" id="PF01166">
    <property type="entry name" value="TSC22"/>
    <property type="match status" value="1"/>
</dbReference>
<evidence type="ECO:0000256" key="1">
    <source>
        <dbReference type="SAM" id="MobiDB-lite"/>
    </source>
</evidence>
<dbReference type="Gene3D" id="1.20.5.490">
    <property type="entry name" value="Single helix bin"/>
    <property type="match status" value="1"/>
</dbReference>
<dbReference type="PANTHER" id="PTHR12348">
    <property type="entry name" value="TSC22"/>
    <property type="match status" value="1"/>
</dbReference>
<proteinExistence type="predicted"/>
<reference evidence="2" key="1">
    <citation type="journal article" date="2013" name="Genetics">
        <title>The draft genome and transcriptome of Panagrellus redivivus are shaped by the harsh demands of a free-living lifestyle.</title>
        <authorList>
            <person name="Srinivasan J."/>
            <person name="Dillman A.R."/>
            <person name="Macchietto M.G."/>
            <person name="Heikkinen L."/>
            <person name="Lakso M."/>
            <person name="Fracchia K.M."/>
            <person name="Antoshechkin I."/>
            <person name="Mortazavi A."/>
            <person name="Wong G."/>
            <person name="Sternberg P.W."/>
        </authorList>
    </citation>
    <scope>NUCLEOTIDE SEQUENCE [LARGE SCALE GENOMIC DNA]</scope>
    <source>
        <strain evidence="2">MT8872</strain>
    </source>
</reference>
<reference evidence="3" key="2">
    <citation type="submission" date="2020-10" db="UniProtKB">
        <authorList>
            <consortium name="WormBaseParasite"/>
        </authorList>
    </citation>
    <scope>IDENTIFICATION</scope>
</reference>
<dbReference type="GO" id="GO:0006357">
    <property type="term" value="P:regulation of transcription by RNA polymerase II"/>
    <property type="evidence" value="ECO:0007669"/>
    <property type="project" value="InterPro"/>
</dbReference>
<dbReference type="PANTHER" id="PTHR12348:SF26">
    <property type="entry name" value="PROTEIN TSCT-1"/>
    <property type="match status" value="1"/>
</dbReference>
<evidence type="ECO:0000313" key="3">
    <source>
        <dbReference type="WBParaSite" id="Pan_g12732.t1"/>
    </source>
</evidence>
<dbReference type="WBParaSite" id="Pan_g12732.t1">
    <property type="protein sequence ID" value="Pan_g12732.t1"/>
    <property type="gene ID" value="Pan_g12732"/>
</dbReference>
<organism evidence="2 3">
    <name type="scientific">Panagrellus redivivus</name>
    <name type="common">Microworm</name>
    <dbReference type="NCBI Taxonomy" id="6233"/>
    <lineage>
        <taxon>Eukaryota</taxon>
        <taxon>Metazoa</taxon>
        <taxon>Ecdysozoa</taxon>
        <taxon>Nematoda</taxon>
        <taxon>Chromadorea</taxon>
        <taxon>Rhabditida</taxon>
        <taxon>Tylenchina</taxon>
        <taxon>Panagrolaimomorpha</taxon>
        <taxon>Panagrolaimoidea</taxon>
        <taxon>Panagrolaimidae</taxon>
        <taxon>Panagrellus</taxon>
    </lineage>
</organism>
<name>A0A7E4UTR6_PANRE</name>